<reference evidence="1 2" key="1">
    <citation type="submission" date="2018-04" db="EMBL/GenBank/DDBJ databases">
        <title>Genomic Encyclopedia of Archaeal and Bacterial Type Strains, Phase II (KMG-II): from individual species to whole genera.</title>
        <authorList>
            <person name="Goeker M."/>
        </authorList>
    </citation>
    <scope>NUCLEOTIDE SEQUENCE [LARGE SCALE GENOMIC DNA]</scope>
    <source>
        <strain evidence="1 2">DSM 29329</strain>
    </source>
</reference>
<dbReference type="EMBL" id="QBKN01000003">
    <property type="protein sequence ID" value="PTX51296.1"/>
    <property type="molecule type" value="Genomic_DNA"/>
</dbReference>
<organism evidence="1 2">
    <name type="scientific">Allosediminivita pacifica</name>
    <dbReference type="NCBI Taxonomy" id="1267769"/>
    <lineage>
        <taxon>Bacteria</taxon>
        <taxon>Pseudomonadati</taxon>
        <taxon>Pseudomonadota</taxon>
        <taxon>Alphaproteobacteria</taxon>
        <taxon>Rhodobacterales</taxon>
        <taxon>Paracoccaceae</taxon>
        <taxon>Allosediminivita</taxon>
    </lineage>
</organism>
<dbReference type="AlphaFoldDB" id="A0A2T6B5E0"/>
<dbReference type="RefSeq" id="WP_107974698.1">
    <property type="nucleotide sequence ID" value="NZ_BMEZ01000003.1"/>
</dbReference>
<evidence type="ECO:0000313" key="1">
    <source>
        <dbReference type="EMBL" id="PTX51296.1"/>
    </source>
</evidence>
<proteinExistence type="predicted"/>
<keyword evidence="1" id="KW-0489">Methyltransferase</keyword>
<dbReference type="Gene3D" id="3.40.50.150">
    <property type="entry name" value="Vaccinia Virus protein VP39"/>
    <property type="match status" value="1"/>
</dbReference>
<dbReference type="PANTHER" id="PTHR40036:SF1">
    <property type="entry name" value="MACROCIN O-METHYLTRANSFERASE"/>
    <property type="match status" value="1"/>
</dbReference>
<dbReference type="GO" id="GO:0032259">
    <property type="term" value="P:methylation"/>
    <property type="evidence" value="ECO:0007669"/>
    <property type="project" value="UniProtKB-KW"/>
</dbReference>
<evidence type="ECO:0000313" key="2">
    <source>
        <dbReference type="Proteomes" id="UP000244069"/>
    </source>
</evidence>
<dbReference type="PANTHER" id="PTHR40036">
    <property type="entry name" value="MACROCIN O-METHYLTRANSFERASE"/>
    <property type="match status" value="1"/>
</dbReference>
<accession>A0A2T6B5E0</accession>
<dbReference type="Pfam" id="PF05711">
    <property type="entry name" value="TylF"/>
    <property type="match status" value="1"/>
</dbReference>
<name>A0A2T6B5E0_9RHOB</name>
<keyword evidence="2" id="KW-1185">Reference proteome</keyword>
<dbReference type="InterPro" id="IPR008884">
    <property type="entry name" value="TylF_MeTrfase"/>
</dbReference>
<comment type="caution">
    <text evidence="1">The sequence shown here is derived from an EMBL/GenBank/DDBJ whole genome shotgun (WGS) entry which is preliminary data.</text>
</comment>
<dbReference type="Proteomes" id="UP000244069">
    <property type="component" value="Unassembled WGS sequence"/>
</dbReference>
<keyword evidence="1" id="KW-0808">Transferase</keyword>
<protein>
    <submittedName>
        <fullName evidence="1">Macrocin-O-methyltransferase TylF</fullName>
    </submittedName>
</protein>
<sequence length="243" mass="27488">MRVKSAIENVLRTSPPLYRLGSRIYHKMNPEFRTLSPGAPGAIRKAFELGLVDKDARTFEGDYHEFGLFRGGTFLATSQILDEMGLQDVRLYGYDSFEGLPEATGIDAGDTRFFEGQFACSRQDVEANLKAHGMDMSRAVLVEGFYEDTLTEELHQQHPFRPASVVLLDCDYYSSTICALNWLDRYIRAGTVLLFDDWFSYGSDPDLGQPKALDDWLAANPQWKVEQLDDFEANGRGFIVRNS</sequence>
<dbReference type="GO" id="GO:0008168">
    <property type="term" value="F:methyltransferase activity"/>
    <property type="evidence" value="ECO:0007669"/>
    <property type="project" value="UniProtKB-KW"/>
</dbReference>
<dbReference type="InterPro" id="IPR029063">
    <property type="entry name" value="SAM-dependent_MTases_sf"/>
</dbReference>
<dbReference type="OrthoDB" id="9811332at2"/>
<gene>
    <name evidence="1" type="ORF">C8N44_10339</name>
</gene>